<protein>
    <recommendedName>
        <fullName evidence="9">DNA recombination protein RmuC</fullName>
    </recommendedName>
</protein>
<evidence type="ECO:0000256" key="6">
    <source>
        <dbReference type="SAM" id="Phobius"/>
    </source>
</evidence>
<feature type="compositionally biased region" description="Polar residues" evidence="5">
    <location>
        <begin position="449"/>
        <end position="459"/>
    </location>
</feature>
<dbReference type="PANTHER" id="PTHR30563">
    <property type="entry name" value="DNA RECOMBINATION PROTEIN RMUC"/>
    <property type="match status" value="1"/>
</dbReference>
<comment type="function">
    <text evidence="1">Involved in DNA recombination.</text>
</comment>
<reference evidence="7" key="2">
    <citation type="submission" date="2023-01" db="EMBL/GenBank/DDBJ databases">
        <title>Draft genome sequence of Paraferrimonas sedimenticola strain NBRC 101628.</title>
        <authorList>
            <person name="Sun Q."/>
            <person name="Mori K."/>
        </authorList>
    </citation>
    <scope>NUCLEOTIDE SEQUENCE</scope>
    <source>
        <strain evidence="7">NBRC 101628</strain>
    </source>
</reference>
<gene>
    <name evidence="7" type="ORF">GCM10007895_17810</name>
</gene>
<evidence type="ECO:0000256" key="1">
    <source>
        <dbReference type="ARBA" id="ARBA00003416"/>
    </source>
</evidence>
<evidence type="ECO:0000313" key="7">
    <source>
        <dbReference type="EMBL" id="GLP96475.1"/>
    </source>
</evidence>
<feature type="region of interest" description="Disordered" evidence="5">
    <location>
        <begin position="416"/>
        <end position="459"/>
    </location>
</feature>
<evidence type="ECO:0008006" key="9">
    <source>
        <dbReference type="Google" id="ProtNLM"/>
    </source>
</evidence>
<dbReference type="InterPro" id="IPR003798">
    <property type="entry name" value="DNA_recombination_RmuC"/>
</dbReference>
<keyword evidence="6" id="KW-0812">Transmembrane</keyword>
<evidence type="ECO:0000256" key="4">
    <source>
        <dbReference type="ARBA" id="ARBA00023172"/>
    </source>
</evidence>
<evidence type="ECO:0000256" key="2">
    <source>
        <dbReference type="ARBA" id="ARBA00009840"/>
    </source>
</evidence>
<proteinExistence type="inferred from homology"/>
<dbReference type="Proteomes" id="UP001161422">
    <property type="component" value="Unassembled WGS sequence"/>
</dbReference>
<dbReference type="RefSeq" id="WP_095505095.1">
    <property type="nucleotide sequence ID" value="NZ_BSNC01000004.1"/>
</dbReference>
<keyword evidence="6" id="KW-0472">Membrane</keyword>
<keyword evidence="3" id="KW-0175">Coiled coil</keyword>
<organism evidence="7 8">
    <name type="scientific">Paraferrimonas sedimenticola</name>
    <dbReference type="NCBI Taxonomy" id="375674"/>
    <lineage>
        <taxon>Bacteria</taxon>
        <taxon>Pseudomonadati</taxon>
        <taxon>Pseudomonadota</taxon>
        <taxon>Gammaproteobacteria</taxon>
        <taxon>Alteromonadales</taxon>
        <taxon>Ferrimonadaceae</taxon>
        <taxon>Paraferrimonas</taxon>
    </lineage>
</organism>
<keyword evidence="6" id="KW-1133">Transmembrane helix</keyword>
<keyword evidence="4" id="KW-0233">DNA recombination</keyword>
<dbReference type="Pfam" id="PF02646">
    <property type="entry name" value="RmuC"/>
    <property type="match status" value="1"/>
</dbReference>
<keyword evidence="8" id="KW-1185">Reference proteome</keyword>
<feature type="transmembrane region" description="Helical" evidence="6">
    <location>
        <begin position="6"/>
        <end position="26"/>
    </location>
</feature>
<name>A0AA37W0T1_9GAMM</name>
<accession>A0AA37W0T1</accession>
<dbReference type="PANTHER" id="PTHR30563:SF0">
    <property type="entry name" value="DNA RECOMBINATION PROTEIN RMUC"/>
    <property type="match status" value="1"/>
</dbReference>
<evidence type="ECO:0000256" key="5">
    <source>
        <dbReference type="SAM" id="MobiDB-lite"/>
    </source>
</evidence>
<sequence length="459" mass="52579">MNWMSLVESFYWLPLLPIALFLGYLWGNRGQSRAEQASQQWQGQLQSVNENNHRMAQQLTDLQSEFIELNGLYQAANTKLAIQKAQLEQTQTTQAKQQEQLGQQFENLANRLLSHSQQEFSRQSQAQVKHLLSPLQQQLSDFKAQLQQSHTHQVKDQSALRQQIESLKSLNLQMSEDAVNLTRALKGDSRQQGDWGEMLLSRILEDSGLREGHEYQTQGHFKNDAGQSLRPDVIVHLPNDKQVVIDSKVSLTAYERYYNCDETSRAELELKAHIESIRMHIKGLSKKNYQQLLGLKSLDYVLMFIPLEPAFLLALEKDPSLVKNAYDNNIMLVSPTNLMLALRTIDNLWRYQRQEQHAEQIARQAGKLYDKFCAYIEDMEKLGRALDSAKKTFDGARSKLHQGRGNLVRQAEQMRQMGVQSSKQLPNDLVEQAENTEVTENTNNENTAGRVQSLESSPN</sequence>
<evidence type="ECO:0000313" key="8">
    <source>
        <dbReference type="Proteomes" id="UP001161422"/>
    </source>
</evidence>
<dbReference type="EMBL" id="BSNC01000004">
    <property type="protein sequence ID" value="GLP96475.1"/>
    <property type="molecule type" value="Genomic_DNA"/>
</dbReference>
<comment type="similarity">
    <text evidence="2">Belongs to the RmuC family.</text>
</comment>
<comment type="caution">
    <text evidence="7">The sequence shown here is derived from an EMBL/GenBank/DDBJ whole genome shotgun (WGS) entry which is preliminary data.</text>
</comment>
<dbReference type="AlphaFoldDB" id="A0AA37W0T1"/>
<feature type="compositionally biased region" description="Low complexity" evidence="5">
    <location>
        <begin position="435"/>
        <end position="447"/>
    </location>
</feature>
<evidence type="ECO:0000256" key="3">
    <source>
        <dbReference type="ARBA" id="ARBA00023054"/>
    </source>
</evidence>
<dbReference type="GO" id="GO:0006310">
    <property type="term" value="P:DNA recombination"/>
    <property type="evidence" value="ECO:0007669"/>
    <property type="project" value="UniProtKB-KW"/>
</dbReference>
<reference evidence="7" key="1">
    <citation type="journal article" date="2014" name="Int. J. Syst. Evol. Microbiol.">
        <title>Complete genome sequence of Corynebacterium casei LMG S-19264T (=DSM 44701T), isolated from a smear-ripened cheese.</title>
        <authorList>
            <consortium name="US DOE Joint Genome Institute (JGI-PGF)"/>
            <person name="Walter F."/>
            <person name="Albersmeier A."/>
            <person name="Kalinowski J."/>
            <person name="Ruckert C."/>
        </authorList>
    </citation>
    <scope>NUCLEOTIDE SEQUENCE</scope>
    <source>
        <strain evidence="7">NBRC 101628</strain>
    </source>
</reference>